<protein>
    <submittedName>
        <fullName evidence="1">Uncharacterized protein</fullName>
    </submittedName>
</protein>
<reference evidence="1 2" key="1">
    <citation type="journal article" date="2022" name="DNA Res.">
        <title>Chromosomal-level genome assembly of the orchid tree Bauhinia variegata (Leguminosae; Cercidoideae) supports the allotetraploid origin hypothesis of Bauhinia.</title>
        <authorList>
            <person name="Zhong Y."/>
            <person name="Chen Y."/>
            <person name="Zheng D."/>
            <person name="Pang J."/>
            <person name="Liu Y."/>
            <person name="Luo S."/>
            <person name="Meng S."/>
            <person name="Qian L."/>
            <person name="Wei D."/>
            <person name="Dai S."/>
            <person name="Zhou R."/>
        </authorList>
    </citation>
    <scope>NUCLEOTIDE SEQUENCE [LARGE SCALE GENOMIC DNA]</scope>
    <source>
        <strain evidence="1">BV-YZ2020</strain>
    </source>
</reference>
<organism evidence="1 2">
    <name type="scientific">Bauhinia variegata</name>
    <name type="common">Purple orchid tree</name>
    <name type="synonym">Phanera variegata</name>
    <dbReference type="NCBI Taxonomy" id="167791"/>
    <lineage>
        <taxon>Eukaryota</taxon>
        <taxon>Viridiplantae</taxon>
        <taxon>Streptophyta</taxon>
        <taxon>Embryophyta</taxon>
        <taxon>Tracheophyta</taxon>
        <taxon>Spermatophyta</taxon>
        <taxon>Magnoliopsida</taxon>
        <taxon>eudicotyledons</taxon>
        <taxon>Gunneridae</taxon>
        <taxon>Pentapetalae</taxon>
        <taxon>rosids</taxon>
        <taxon>fabids</taxon>
        <taxon>Fabales</taxon>
        <taxon>Fabaceae</taxon>
        <taxon>Cercidoideae</taxon>
        <taxon>Cercideae</taxon>
        <taxon>Bauhiniinae</taxon>
        <taxon>Bauhinia</taxon>
    </lineage>
</organism>
<accession>A0ACB9PGE4</accession>
<gene>
    <name evidence="1" type="ORF">L6164_008321</name>
</gene>
<dbReference type="EMBL" id="CM039429">
    <property type="protein sequence ID" value="KAI4347511.1"/>
    <property type="molecule type" value="Genomic_DNA"/>
</dbReference>
<sequence>MAALKSQAALVLLLVAAITLGTKTQMAESQSSGGCTSQLTNLNTCAPFVVPGAPNTNPSTDCCGALRAVDQDCLCSTIRIASQLPSQCQLPPLACRNYTNTCRKLGHGADALWRIMLKNNLI</sequence>
<evidence type="ECO:0000313" key="1">
    <source>
        <dbReference type="EMBL" id="KAI4347511.1"/>
    </source>
</evidence>
<comment type="caution">
    <text evidence="1">The sequence shown here is derived from an EMBL/GenBank/DDBJ whole genome shotgun (WGS) entry which is preliminary data.</text>
</comment>
<evidence type="ECO:0000313" key="2">
    <source>
        <dbReference type="Proteomes" id="UP000828941"/>
    </source>
</evidence>
<name>A0ACB9PGE4_BAUVA</name>
<proteinExistence type="predicted"/>
<dbReference type="Proteomes" id="UP000828941">
    <property type="component" value="Chromosome 4"/>
</dbReference>
<keyword evidence="2" id="KW-1185">Reference proteome</keyword>